<feature type="domain" description="Heavy metal binding" evidence="2">
    <location>
        <begin position="5"/>
        <end position="30"/>
    </location>
</feature>
<proteinExistence type="predicted"/>
<organism evidence="3 4">
    <name type="scientific">Ferrigenium kumadai</name>
    <dbReference type="NCBI Taxonomy" id="1682490"/>
    <lineage>
        <taxon>Bacteria</taxon>
        <taxon>Pseudomonadati</taxon>
        <taxon>Pseudomonadota</taxon>
        <taxon>Betaproteobacteria</taxon>
        <taxon>Nitrosomonadales</taxon>
        <taxon>Gallionellaceae</taxon>
        <taxon>Ferrigenium</taxon>
    </lineage>
</organism>
<dbReference type="Pfam" id="PF19335">
    <property type="entry name" value="HMBD"/>
    <property type="match status" value="1"/>
</dbReference>
<keyword evidence="1" id="KW-0472">Membrane</keyword>
<dbReference type="EMBL" id="AP019536">
    <property type="protein sequence ID" value="BBI99821.1"/>
    <property type="molecule type" value="Genomic_DNA"/>
</dbReference>
<sequence>MKVGYTCPMHPEIRQTSPGACPKCGMALVEESSAAVSVGYARPLQFGVGAFVLLLTVYFGIVSLISGGSFALEQFSKYWYFIVALAVGFGIQVGLYTYLKNLVGRHGASGRMVAVSGTTSTAAMVSCCAHYLVNILPILGVTGFLTVVAEYQVELFWLGLAFNAAGILYIAAKVTEAAREHERC</sequence>
<protein>
    <recommendedName>
        <fullName evidence="2">Heavy metal binding domain-containing protein</fullName>
    </recommendedName>
</protein>
<evidence type="ECO:0000313" key="4">
    <source>
        <dbReference type="Proteomes" id="UP001319121"/>
    </source>
</evidence>
<feature type="transmembrane region" description="Helical" evidence="1">
    <location>
        <begin position="155"/>
        <end position="172"/>
    </location>
</feature>
<feature type="transmembrane region" description="Helical" evidence="1">
    <location>
        <begin position="120"/>
        <end position="149"/>
    </location>
</feature>
<dbReference type="RefSeq" id="WP_246487367.1">
    <property type="nucleotide sequence ID" value="NZ_AP019536.1"/>
</dbReference>
<dbReference type="AlphaFoldDB" id="A0AAN1T093"/>
<keyword evidence="1" id="KW-0812">Transmembrane</keyword>
<reference evidence="3 4" key="1">
    <citation type="submission" date="2019-03" db="EMBL/GenBank/DDBJ databases">
        <title>Complete genome sequence of Ferrigenium kumadai strain An22, a microaerophilic iron-oxidizing bacterium isolated from a paddy field soil.</title>
        <authorList>
            <person name="Watanabe T."/>
            <person name="Asakawa S."/>
        </authorList>
    </citation>
    <scope>NUCLEOTIDE SEQUENCE [LARGE SCALE GENOMIC DNA]</scope>
    <source>
        <strain evidence="3 4">An22</strain>
    </source>
</reference>
<keyword evidence="4" id="KW-1185">Reference proteome</keyword>
<name>A0AAN1T093_9PROT</name>
<feature type="transmembrane region" description="Helical" evidence="1">
    <location>
        <begin position="50"/>
        <end position="72"/>
    </location>
</feature>
<evidence type="ECO:0000313" key="3">
    <source>
        <dbReference type="EMBL" id="BBI99821.1"/>
    </source>
</evidence>
<dbReference type="Proteomes" id="UP001319121">
    <property type="component" value="Chromosome"/>
</dbReference>
<keyword evidence="1" id="KW-1133">Transmembrane helix</keyword>
<dbReference type="InterPro" id="IPR045800">
    <property type="entry name" value="HMBD"/>
</dbReference>
<evidence type="ECO:0000256" key="1">
    <source>
        <dbReference type="SAM" id="Phobius"/>
    </source>
</evidence>
<evidence type="ECO:0000259" key="2">
    <source>
        <dbReference type="Pfam" id="PF19335"/>
    </source>
</evidence>
<dbReference type="GO" id="GO:0046872">
    <property type="term" value="F:metal ion binding"/>
    <property type="evidence" value="ECO:0007669"/>
    <property type="project" value="InterPro"/>
</dbReference>
<accession>A0AAN1T093</accession>
<dbReference type="KEGG" id="fku:FGKAn22_15140"/>
<feature type="transmembrane region" description="Helical" evidence="1">
    <location>
        <begin position="78"/>
        <end position="99"/>
    </location>
</feature>
<gene>
    <name evidence="3" type="ORF">FGKAn22_15140</name>
</gene>